<keyword evidence="2" id="KW-0393">Immunoglobulin domain</keyword>
<dbReference type="PROSITE" id="PS50835">
    <property type="entry name" value="IG_LIKE"/>
    <property type="match status" value="1"/>
</dbReference>
<dbReference type="GO" id="GO:0005615">
    <property type="term" value="C:extracellular space"/>
    <property type="evidence" value="ECO:0007669"/>
    <property type="project" value="TreeGrafter"/>
</dbReference>
<gene>
    <name evidence="6" type="primary">LOC116219517</name>
</gene>
<proteinExistence type="predicted"/>
<keyword evidence="1" id="KW-0325">Glycoprotein</keyword>
<dbReference type="InterPro" id="IPR013783">
    <property type="entry name" value="Ig-like_fold"/>
</dbReference>
<reference evidence="6" key="1">
    <citation type="submission" date="2025-08" db="UniProtKB">
        <authorList>
            <consortium name="RefSeq"/>
        </authorList>
    </citation>
    <scope>IDENTIFICATION</scope>
</reference>
<dbReference type="InterPro" id="IPR007110">
    <property type="entry name" value="Ig-like_dom"/>
</dbReference>
<dbReference type="SMART" id="SM00407">
    <property type="entry name" value="IGc1"/>
    <property type="match status" value="1"/>
</dbReference>
<name>A0A6P8F1T9_CLUHA</name>
<evidence type="ECO:0000313" key="6">
    <source>
        <dbReference type="RefSeq" id="XP_031418699.1"/>
    </source>
</evidence>
<dbReference type="InterPro" id="IPR050208">
    <property type="entry name" value="MHC_class-I_related"/>
</dbReference>
<dbReference type="OrthoDB" id="8936120at2759"/>
<dbReference type="InterPro" id="IPR011162">
    <property type="entry name" value="MHC_I/II-like_Ag-recog"/>
</dbReference>
<evidence type="ECO:0000259" key="4">
    <source>
        <dbReference type="PROSITE" id="PS50835"/>
    </source>
</evidence>
<dbReference type="InterPro" id="IPR037055">
    <property type="entry name" value="MHC_I-like_Ag-recog_sf"/>
</dbReference>
<accession>A0A6P8F1T9</accession>
<dbReference type="GeneID" id="116219517"/>
<dbReference type="InterPro" id="IPR003597">
    <property type="entry name" value="Ig_C1-set"/>
</dbReference>
<evidence type="ECO:0000256" key="2">
    <source>
        <dbReference type="ARBA" id="ARBA00023319"/>
    </source>
</evidence>
<dbReference type="SUPFAM" id="SSF48726">
    <property type="entry name" value="Immunoglobulin"/>
    <property type="match status" value="1"/>
</dbReference>
<dbReference type="GO" id="GO:0009897">
    <property type="term" value="C:external side of plasma membrane"/>
    <property type="evidence" value="ECO:0007669"/>
    <property type="project" value="TreeGrafter"/>
</dbReference>
<dbReference type="InterPro" id="IPR011161">
    <property type="entry name" value="MHC_I-like_Ag-recog"/>
</dbReference>
<dbReference type="Pfam" id="PF00129">
    <property type="entry name" value="MHC_I"/>
    <property type="match status" value="1"/>
</dbReference>
<dbReference type="KEGG" id="char:116219517"/>
<keyword evidence="5" id="KW-1185">Reference proteome</keyword>
<dbReference type="Gene3D" id="2.60.40.10">
    <property type="entry name" value="Immunoglobulins"/>
    <property type="match status" value="1"/>
</dbReference>
<evidence type="ECO:0000256" key="3">
    <source>
        <dbReference type="SAM" id="SignalP"/>
    </source>
</evidence>
<dbReference type="InterPro" id="IPR003006">
    <property type="entry name" value="Ig/MHC_CS"/>
</dbReference>
<keyword evidence="3" id="KW-0732">Signal</keyword>
<evidence type="ECO:0000313" key="5">
    <source>
        <dbReference type="Proteomes" id="UP000515152"/>
    </source>
</evidence>
<dbReference type="GO" id="GO:0006955">
    <property type="term" value="P:immune response"/>
    <property type="evidence" value="ECO:0007669"/>
    <property type="project" value="TreeGrafter"/>
</dbReference>
<sequence length="308" mass="34925">MYAKILVHIFLFLTLVLAEEAYSGNHSLIIYVTFAPGHGYLPMYSSYGLLDDYRVFSYDSTKGDISSPFRDQASLSNVWRDLQHCTAFKTDYFNHFMRQANASIGIHGPILQLMYGCELSQDNKMKGVYEFSVNGKYTLSLDHDNTHWTTHLPQAKDIKKILDGFILWNKSNQIYMQRDCVPRLKQFYMHSVTTIHRQVSPEVVIAPSAEGPDTLTCVVTGFYPKDITVEWALDGEPVSFNVLSTDVLPNHDLTYQIRKTLTVSAPEGNYSCKVEHRSLPQPLVIHWGMLGLHKAQNASTIITIHVGS</sequence>
<feature type="domain" description="Ig-like" evidence="4">
    <location>
        <begin position="201"/>
        <end position="284"/>
    </location>
</feature>
<dbReference type="RefSeq" id="XP_031418699.1">
    <property type="nucleotide sequence ID" value="XM_031562839.1"/>
</dbReference>
<dbReference type="PROSITE" id="PS00290">
    <property type="entry name" value="IG_MHC"/>
    <property type="match status" value="1"/>
</dbReference>
<feature type="chain" id="PRO_5027657873" evidence="3">
    <location>
        <begin position="19"/>
        <end position="308"/>
    </location>
</feature>
<evidence type="ECO:0000256" key="1">
    <source>
        <dbReference type="ARBA" id="ARBA00023180"/>
    </source>
</evidence>
<dbReference type="PANTHER" id="PTHR16675:SF235">
    <property type="entry name" value="SHKT DOMAIN-CONTAINING PROTEIN"/>
    <property type="match status" value="1"/>
</dbReference>
<dbReference type="Gene3D" id="3.30.500.10">
    <property type="entry name" value="MHC class I-like antigen recognition-like"/>
    <property type="match status" value="1"/>
</dbReference>
<dbReference type="Proteomes" id="UP000515152">
    <property type="component" value="Chromosome 25"/>
</dbReference>
<feature type="signal peptide" evidence="3">
    <location>
        <begin position="1"/>
        <end position="18"/>
    </location>
</feature>
<organism evidence="5 6">
    <name type="scientific">Clupea harengus</name>
    <name type="common">Atlantic herring</name>
    <dbReference type="NCBI Taxonomy" id="7950"/>
    <lineage>
        <taxon>Eukaryota</taxon>
        <taxon>Metazoa</taxon>
        <taxon>Chordata</taxon>
        <taxon>Craniata</taxon>
        <taxon>Vertebrata</taxon>
        <taxon>Euteleostomi</taxon>
        <taxon>Actinopterygii</taxon>
        <taxon>Neopterygii</taxon>
        <taxon>Teleostei</taxon>
        <taxon>Clupei</taxon>
        <taxon>Clupeiformes</taxon>
        <taxon>Clupeoidei</taxon>
        <taxon>Clupeidae</taxon>
        <taxon>Clupea</taxon>
    </lineage>
</organism>
<dbReference type="SUPFAM" id="SSF54452">
    <property type="entry name" value="MHC antigen-recognition domain"/>
    <property type="match status" value="1"/>
</dbReference>
<dbReference type="InterPro" id="IPR036179">
    <property type="entry name" value="Ig-like_dom_sf"/>
</dbReference>
<dbReference type="AlphaFoldDB" id="A0A6P8F1T9"/>
<protein>
    <submittedName>
        <fullName evidence="6">Hereditary hemochromatosis protein homolog</fullName>
    </submittedName>
</protein>
<dbReference type="PANTHER" id="PTHR16675">
    <property type="entry name" value="MHC CLASS I-RELATED"/>
    <property type="match status" value="1"/>
</dbReference>
<dbReference type="Pfam" id="PF07654">
    <property type="entry name" value="C1-set"/>
    <property type="match status" value="1"/>
</dbReference>